<name>A0A8J3QAX7_9ACTN</name>
<keyword evidence="1" id="KW-0175">Coiled coil</keyword>
<gene>
    <name evidence="2" type="ORF">Rhe02_55400</name>
</gene>
<dbReference type="AlphaFoldDB" id="A0A8J3QAX7"/>
<feature type="coiled-coil region" evidence="1">
    <location>
        <begin position="48"/>
        <end position="75"/>
    </location>
</feature>
<evidence type="ECO:0000256" key="1">
    <source>
        <dbReference type="SAM" id="Coils"/>
    </source>
</evidence>
<protein>
    <submittedName>
        <fullName evidence="2">Uncharacterized protein</fullName>
    </submittedName>
</protein>
<evidence type="ECO:0000313" key="3">
    <source>
        <dbReference type="Proteomes" id="UP000612899"/>
    </source>
</evidence>
<accession>A0A8J3QAX7</accession>
<organism evidence="2 3">
    <name type="scientific">Rhizocola hellebori</name>
    <dbReference type="NCBI Taxonomy" id="1392758"/>
    <lineage>
        <taxon>Bacteria</taxon>
        <taxon>Bacillati</taxon>
        <taxon>Actinomycetota</taxon>
        <taxon>Actinomycetes</taxon>
        <taxon>Micromonosporales</taxon>
        <taxon>Micromonosporaceae</taxon>
        <taxon>Rhizocola</taxon>
    </lineage>
</organism>
<comment type="caution">
    <text evidence="2">The sequence shown here is derived from an EMBL/GenBank/DDBJ whole genome shotgun (WGS) entry which is preliminary data.</text>
</comment>
<reference evidence="2" key="1">
    <citation type="submission" date="2021-01" db="EMBL/GenBank/DDBJ databases">
        <title>Whole genome shotgun sequence of Rhizocola hellebori NBRC 109834.</title>
        <authorList>
            <person name="Komaki H."/>
            <person name="Tamura T."/>
        </authorList>
    </citation>
    <scope>NUCLEOTIDE SEQUENCE</scope>
    <source>
        <strain evidence="2">NBRC 109834</strain>
    </source>
</reference>
<proteinExistence type="predicted"/>
<dbReference type="EMBL" id="BONY01000037">
    <property type="protein sequence ID" value="GIH07473.1"/>
    <property type="molecule type" value="Genomic_DNA"/>
</dbReference>
<evidence type="ECO:0000313" key="2">
    <source>
        <dbReference type="EMBL" id="GIH07473.1"/>
    </source>
</evidence>
<keyword evidence="3" id="KW-1185">Reference proteome</keyword>
<sequence>MIEMHDETAYLETDAPCSVVENDGIVMELNGDGSIVNYGFPAGLVELPETLDEKIERLTAELKRAKADRENEVQLQIGQSDD</sequence>
<dbReference type="Proteomes" id="UP000612899">
    <property type="component" value="Unassembled WGS sequence"/>
</dbReference>
<dbReference type="RefSeq" id="WP_203911265.1">
    <property type="nucleotide sequence ID" value="NZ_BONY01000037.1"/>
</dbReference>